<dbReference type="SUPFAM" id="SSF161098">
    <property type="entry name" value="MetI-like"/>
    <property type="match status" value="1"/>
</dbReference>
<evidence type="ECO:0000313" key="9">
    <source>
        <dbReference type="EMBL" id="SEO73355.1"/>
    </source>
</evidence>
<keyword evidence="6 7" id="KW-0472">Membrane</keyword>
<gene>
    <name evidence="9" type="ORF">SAMN04488052_102464</name>
</gene>
<evidence type="ECO:0000256" key="2">
    <source>
        <dbReference type="ARBA" id="ARBA00022448"/>
    </source>
</evidence>
<dbReference type="Proteomes" id="UP000199657">
    <property type="component" value="Unassembled WGS sequence"/>
</dbReference>
<comment type="similarity">
    <text evidence="7">Belongs to the binding-protein-dependent transport system permease family.</text>
</comment>
<sequence>MKQTLMNLNRGQKAGAAIIGGLVVFALLEGLLHGADPALQNLDNAFATPGVDTPLGTDQFGRSMLARMGAAVRLSMLLGLLCVLTSATVGVALGVLAGWRQGVTDKVVSFFVNMLLALPGLVLILLFAAVAPGSLLMLYIGISLVLWVEYFRVVRAVTRTVVSSPQMQASRMLGFGWFYCFRRHVWPAVVTPVLTLAAFGAANSILALAAVGFVAVGLQPPTAELGLMMVELFPYYSDAPWVLAQPLIAVFLLVFGLNLLAGRNR</sequence>
<keyword evidence="5 7" id="KW-1133">Transmembrane helix</keyword>
<keyword evidence="10" id="KW-1185">Reference proteome</keyword>
<evidence type="ECO:0000256" key="7">
    <source>
        <dbReference type="RuleBase" id="RU363032"/>
    </source>
</evidence>
<dbReference type="STRING" id="406100.SAMN04488052_102464"/>
<feature type="transmembrane region" description="Helical" evidence="7">
    <location>
        <begin position="74"/>
        <end position="98"/>
    </location>
</feature>
<dbReference type="InterPro" id="IPR000515">
    <property type="entry name" value="MetI-like"/>
</dbReference>
<feature type="transmembrane region" description="Helical" evidence="7">
    <location>
        <begin position="239"/>
        <end position="261"/>
    </location>
</feature>
<evidence type="ECO:0000256" key="3">
    <source>
        <dbReference type="ARBA" id="ARBA00022475"/>
    </source>
</evidence>
<keyword evidence="4 7" id="KW-0812">Transmembrane</keyword>
<organism evidence="9 10">
    <name type="scientific">Aquisalimonas asiatica</name>
    <dbReference type="NCBI Taxonomy" id="406100"/>
    <lineage>
        <taxon>Bacteria</taxon>
        <taxon>Pseudomonadati</taxon>
        <taxon>Pseudomonadota</taxon>
        <taxon>Gammaproteobacteria</taxon>
        <taxon>Chromatiales</taxon>
        <taxon>Ectothiorhodospiraceae</taxon>
        <taxon>Aquisalimonas</taxon>
    </lineage>
</organism>
<evidence type="ECO:0000256" key="1">
    <source>
        <dbReference type="ARBA" id="ARBA00004651"/>
    </source>
</evidence>
<feature type="domain" description="ABC transmembrane type-1" evidence="8">
    <location>
        <begin position="72"/>
        <end position="261"/>
    </location>
</feature>
<dbReference type="EMBL" id="FOEG01000002">
    <property type="protein sequence ID" value="SEO73355.1"/>
    <property type="molecule type" value="Genomic_DNA"/>
</dbReference>
<feature type="transmembrane region" description="Helical" evidence="7">
    <location>
        <begin position="136"/>
        <end position="154"/>
    </location>
</feature>
<accession>A0A1H8S3Y2</accession>
<evidence type="ECO:0000313" key="10">
    <source>
        <dbReference type="Proteomes" id="UP000199657"/>
    </source>
</evidence>
<reference evidence="9 10" key="1">
    <citation type="submission" date="2016-10" db="EMBL/GenBank/DDBJ databases">
        <authorList>
            <person name="de Groot N.N."/>
        </authorList>
    </citation>
    <scope>NUCLEOTIDE SEQUENCE [LARGE SCALE GENOMIC DNA]</scope>
    <source>
        <strain evidence="9 10">CGMCC 1.6291</strain>
    </source>
</reference>
<dbReference type="RefSeq" id="WP_171909842.1">
    <property type="nucleotide sequence ID" value="NZ_FOEG01000002.1"/>
</dbReference>
<keyword evidence="3" id="KW-1003">Cell membrane</keyword>
<dbReference type="CDD" id="cd06261">
    <property type="entry name" value="TM_PBP2"/>
    <property type="match status" value="1"/>
</dbReference>
<comment type="subcellular location">
    <subcellularLocation>
        <location evidence="1 7">Cell membrane</location>
        <topology evidence="1 7">Multi-pass membrane protein</topology>
    </subcellularLocation>
</comment>
<evidence type="ECO:0000256" key="4">
    <source>
        <dbReference type="ARBA" id="ARBA00022692"/>
    </source>
</evidence>
<dbReference type="GO" id="GO:0005886">
    <property type="term" value="C:plasma membrane"/>
    <property type="evidence" value="ECO:0007669"/>
    <property type="project" value="UniProtKB-SubCell"/>
</dbReference>
<dbReference type="PANTHER" id="PTHR43386">
    <property type="entry name" value="OLIGOPEPTIDE TRANSPORT SYSTEM PERMEASE PROTEIN APPC"/>
    <property type="match status" value="1"/>
</dbReference>
<proteinExistence type="inferred from homology"/>
<evidence type="ECO:0000259" key="8">
    <source>
        <dbReference type="PROSITE" id="PS50928"/>
    </source>
</evidence>
<dbReference type="PANTHER" id="PTHR43386:SF1">
    <property type="entry name" value="D,D-DIPEPTIDE TRANSPORT SYSTEM PERMEASE PROTEIN DDPC-RELATED"/>
    <property type="match status" value="1"/>
</dbReference>
<evidence type="ECO:0000256" key="5">
    <source>
        <dbReference type="ARBA" id="ARBA00022989"/>
    </source>
</evidence>
<protein>
    <submittedName>
        <fullName evidence="9">Peptide/nickel transport system permease protein</fullName>
    </submittedName>
</protein>
<dbReference type="Gene3D" id="1.10.3720.10">
    <property type="entry name" value="MetI-like"/>
    <property type="match status" value="1"/>
</dbReference>
<evidence type="ECO:0000256" key="6">
    <source>
        <dbReference type="ARBA" id="ARBA00023136"/>
    </source>
</evidence>
<dbReference type="GO" id="GO:0071916">
    <property type="term" value="F:dipeptide transmembrane transporter activity"/>
    <property type="evidence" value="ECO:0007669"/>
    <property type="project" value="TreeGrafter"/>
</dbReference>
<dbReference type="AlphaFoldDB" id="A0A1H8S3Y2"/>
<dbReference type="InterPro" id="IPR050366">
    <property type="entry name" value="BP-dependent_transpt_permease"/>
</dbReference>
<dbReference type="PROSITE" id="PS50928">
    <property type="entry name" value="ABC_TM1"/>
    <property type="match status" value="1"/>
</dbReference>
<name>A0A1H8S3Y2_9GAMM</name>
<feature type="transmembrane region" description="Helical" evidence="7">
    <location>
        <begin position="110"/>
        <end position="130"/>
    </location>
</feature>
<feature type="transmembrane region" description="Helical" evidence="7">
    <location>
        <begin position="193"/>
        <end position="219"/>
    </location>
</feature>
<dbReference type="InterPro" id="IPR035906">
    <property type="entry name" value="MetI-like_sf"/>
</dbReference>
<keyword evidence="2 7" id="KW-0813">Transport</keyword>
<dbReference type="Pfam" id="PF00528">
    <property type="entry name" value="BPD_transp_1"/>
    <property type="match status" value="1"/>
</dbReference>